<dbReference type="InterPro" id="IPR036397">
    <property type="entry name" value="RNaseH_sf"/>
</dbReference>
<dbReference type="GO" id="GO:0003676">
    <property type="term" value="F:nucleic acid binding"/>
    <property type="evidence" value="ECO:0007669"/>
    <property type="project" value="InterPro"/>
</dbReference>
<dbReference type="InParanoid" id="A0A162PQR0"/>
<name>A0A162PQR0_PHYB8</name>
<sequence length="239" mass="27435">MIGGAITNGAAAEIAEKNGIPLIMYSTIYRRKDTGIAFPDMRKGTSNVMVVYKSLLSKAHKKERLIFSNHTRETDQRWDRVISSVESRFMLLSKDGNTRCDRGSIMVWGYVWAGRVGPLITIKNKLDKYAYMDLIKRKVLPFMEYLSENNDEEFIYQEYNAPCHKSKLAEESQPHRELMGISYQESEGQNPLSKNLNGLERSINIVWKDIPVEVCETHCMTIPNRIHEMNKAHGGSTHY</sequence>
<evidence type="ECO:0000313" key="1">
    <source>
        <dbReference type="EMBL" id="OAD72046.1"/>
    </source>
</evidence>
<dbReference type="Gene3D" id="3.30.420.10">
    <property type="entry name" value="Ribonuclease H-like superfamily/Ribonuclease H"/>
    <property type="match status" value="1"/>
</dbReference>
<dbReference type="Proteomes" id="UP000077315">
    <property type="component" value="Unassembled WGS sequence"/>
</dbReference>
<dbReference type="OrthoDB" id="4843387at2759"/>
<organism evidence="1 2">
    <name type="scientific">Phycomyces blakesleeanus (strain ATCC 8743b / DSM 1359 / FGSC 10004 / NBRC 33097 / NRRL 1555)</name>
    <dbReference type="NCBI Taxonomy" id="763407"/>
    <lineage>
        <taxon>Eukaryota</taxon>
        <taxon>Fungi</taxon>
        <taxon>Fungi incertae sedis</taxon>
        <taxon>Mucoromycota</taxon>
        <taxon>Mucoromycotina</taxon>
        <taxon>Mucoromycetes</taxon>
        <taxon>Mucorales</taxon>
        <taxon>Phycomycetaceae</taxon>
        <taxon>Phycomyces</taxon>
    </lineage>
</organism>
<protein>
    <recommendedName>
        <fullName evidence="3">Tc1-like transposase DDE domain-containing protein</fullName>
    </recommendedName>
</protein>
<dbReference type="VEuPathDB" id="FungiDB:PHYBLDRAFT_68686"/>
<dbReference type="EMBL" id="KV440984">
    <property type="protein sequence ID" value="OAD72046.1"/>
    <property type="molecule type" value="Genomic_DNA"/>
</dbReference>
<keyword evidence="2" id="KW-1185">Reference proteome</keyword>
<evidence type="ECO:0000313" key="2">
    <source>
        <dbReference type="Proteomes" id="UP000077315"/>
    </source>
</evidence>
<gene>
    <name evidence="1" type="ORF">PHYBLDRAFT_68686</name>
</gene>
<proteinExistence type="predicted"/>
<dbReference type="STRING" id="763407.A0A162PQR0"/>
<accession>A0A162PQR0</accession>
<dbReference type="GeneID" id="29002894"/>
<dbReference type="RefSeq" id="XP_018290086.1">
    <property type="nucleotide sequence ID" value="XM_018441988.1"/>
</dbReference>
<evidence type="ECO:0008006" key="3">
    <source>
        <dbReference type="Google" id="ProtNLM"/>
    </source>
</evidence>
<reference evidence="2" key="1">
    <citation type="submission" date="2015-06" db="EMBL/GenBank/DDBJ databases">
        <title>Expansion of signal transduction pathways in fungi by whole-genome duplication.</title>
        <authorList>
            <consortium name="DOE Joint Genome Institute"/>
            <person name="Corrochano L.M."/>
            <person name="Kuo A."/>
            <person name="Marcet-Houben M."/>
            <person name="Polaino S."/>
            <person name="Salamov A."/>
            <person name="Villalobos J.M."/>
            <person name="Alvarez M.I."/>
            <person name="Avalos J."/>
            <person name="Benito E.P."/>
            <person name="Benoit I."/>
            <person name="Burger G."/>
            <person name="Camino L.P."/>
            <person name="Canovas D."/>
            <person name="Cerda-Olmedo E."/>
            <person name="Cheng J.-F."/>
            <person name="Dominguez A."/>
            <person name="Elias M."/>
            <person name="Eslava A.P."/>
            <person name="Glaser F."/>
            <person name="Grimwood J."/>
            <person name="Gutierrez G."/>
            <person name="Heitman J."/>
            <person name="Henrissat B."/>
            <person name="Iturriaga E.A."/>
            <person name="Lang B.F."/>
            <person name="Lavin J.L."/>
            <person name="Lee S."/>
            <person name="Li W."/>
            <person name="Lindquist E."/>
            <person name="Lopez-Garcia S."/>
            <person name="Luque E.M."/>
            <person name="Marcos A.T."/>
            <person name="Martin J."/>
            <person name="McCluskey K."/>
            <person name="Medina H.R."/>
            <person name="Miralles-Duran A."/>
            <person name="Miyazaki A."/>
            <person name="Munoz-Torres E."/>
            <person name="Oguiza J.A."/>
            <person name="Ohm R."/>
            <person name="Olmedo M."/>
            <person name="Orejas M."/>
            <person name="Ortiz-Castellanos L."/>
            <person name="Pisabarro A.G."/>
            <person name="Rodriguez-Romero J."/>
            <person name="Ruiz-Herrera J."/>
            <person name="Ruiz-Vazquez R."/>
            <person name="Sanz C."/>
            <person name="Schackwitz W."/>
            <person name="Schmutz J."/>
            <person name="Shahriari M."/>
            <person name="Shelest E."/>
            <person name="Silva-Franco F."/>
            <person name="Soanes D."/>
            <person name="Syed K."/>
            <person name="Tagua V.G."/>
            <person name="Talbot N.J."/>
            <person name="Thon M."/>
            <person name="De vries R.P."/>
            <person name="Wiebenga A."/>
            <person name="Yadav J.S."/>
            <person name="Braun E.L."/>
            <person name="Baker S."/>
            <person name="Garre V."/>
            <person name="Horwitz B."/>
            <person name="Torres-Martinez S."/>
            <person name="Idnurm A."/>
            <person name="Herrera-Estrella A."/>
            <person name="Gabaldon T."/>
            <person name="Grigoriev I.V."/>
        </authorList>
    </citation>
    <scope>NUCLEOTIDE SEQUENCE [LARGE SCALE GENOMIC DNA]</scope>
    <source>
        <strain evidence="2">NRRL 1555(-)</strain>
    </source>
</reference>
<dbReference type="AlphaFoldDB" id="A0A162PQR0"/>